<name>A0ABS7PV36_9SPHN</name>
<reference evidence="3 4" key="1">
    <citation type="submission" date="2021-08" db="EMBL/GenBank/DDBJ databases">
        <authorList>
            <person name="Tuo L."/>
        </authorList>
    </citation>
    <scope>NUCLEOTIDE SEQUENCE [LARGE SCALE GENOMIC DNA]</scope>
    <source>
        <strain evidence="3 4">JCM 31229</strain>
    </source>
</reference>
<gene>
    <name evidence="3" type="ORF">K7G82_16255</name>
</gene>
<keyword evidence="4" id="KW-1185">Reference proteome</keyword>
<keyword evidence="2" id="KW-0732">Signal</keyword>
<feature type="chain" id="PRO_5047527822" description="Secreted protein" evidence="2">
    <location>
        <begin position="23"/>
        <end position="310"/>
    </location>
</feature>
<organism evidence="3 4">
    <name type="scientific">Sphingomonas colocasiae</name>
    <dbReference type="NCBI Taxonomy" id="1848973"/>
    <lineage>
        <taxon>Bacteria</taxon>
        <taxon>Pseudomonadati</taxon>
        <taxon>Pseudomonadota</taxon>
        <taxon>Alphaproteobacteria</taxon>
        <taxon>Sphingomonadales</taxon>
        <taxon>Sphingomonadaceae</taxon>
        <taxon>Sphingomonas</taxon>
    </lineage>
</organism>
<feature type="compositionally biased region" description="Low complexity" evidence="1">
    <location>
        <begin position="37"/>
        <end position="54"/>
    </location>
</feature>
<evidence type="ECO:0000313" key="3">
    <source>
        <dbReference type="EMBL" id="MBY8823859.1"/>
    </source>
</evidence>
<protein>
    <recommendedName>
        <fullName evidence="5">Secreted protein</fullName>
    </recommendedName>
</protein>
<evidence type="ECO:0000256" key="1">
    <source>
        <dbReference type="SAM" id="MobiDB-lite"/>
    </source>
</evidence>
<feature type="compositionally biased region" description="Polar residues" evidence="1">
    <location>
        <begin position="22"/>
        <end position="36"/>
    </location>
</feature>
<comment type="caution">
    <text evidence="3">The sequence shown here is derived from an EMBL/GenBank/DDBJ whole genome shotgun (WGS) entry which is preliminary data.</text>
</comment>
<evidence type="ECO:0008006" key="5">
    <source>
        <dbReference type="Google" id="ProtNLM"/>
    </source>
</evidence>
<evidence type="ECO:0000313" key="4">
    <source>
        <dbReference type="Proteomes" id="UP000706039"/>
    </source>
</evidence>
<proteinExistence type="predicted"/>
<feature type="region of interest" description="Disordered" evidence="1">
    <location>
        <begin position="22"/>
        <end position="62"/>
    </location>
</feature>
<accession>A0ABS7PV36</accession>
<dbReference type="RefSeq" id="WP_222990970.1">
    <property type="nucleotide sequence ID" value="NZ_JAINVV010000008.1"/>
</dbReference>
<sequence length="310" mass="32575">MSYRVHAAVTALLCLTALSGCGSSENETSPDNSTQGASASNAAASPAARPASPATIDANRIGPGDLWTGKSITDAFGVACPVQPNTNGRPDILGVALGGSLPDAVGGLACRYPEAQFTANNNENKNPYVALNGSTYGLKMLFKPQDGRPYETIDVFLSGAKNDEKVVGVWRVVYYRPEHAPLKDKIAADMAAKYGPFDGTVSLKSVDGQRLVPNVPPYSRCLRAINQGTLSYSDSFVLKEAVRAGCGDTVAFSISNNVGAGLAGDFTSFLFNPTYGAQQDEIANAEAQSMKAARDAETIRQADQRATPEL</sequence>
<dbReference type="EMBL" id="JAINVV010000008">
    <property type="protein sequence ID" value="MBY8823859.1"/>
    <property type="molecule type" value="Genomic_DNA"/>
</dbReference>
<dbReference type="PROSITE" id="PS51257">
    <property type="entry name" value="PROKAR_LIPOPROTEIN"/>
    <property type="match status" value="1"/>
</dbReference>
<feature type="signal peptide" evidence="2">
    <location>
        <begin position="1"/>
        <end position="22"/>
    </location>
</feature>
<evidence type="ECO:0000256" key="2">
    <source>
        <dbReference type="SAM" id="SignalP"/>
    </source>
</evidence>
<dbReference type="Proteomes" id="UP000706039">
    <property type="component" value="Unassembled WGS sequence"/>
</dbReference>